<evidence type="ECO:0000313" key="7">
    <source>
        <dbReference type="Proteomes" id="UP001374579"/>
    </source>
</evidence>
<dbReference type="Pfam" id="PF00335">
    <property type="entry name" value="Tetraspanin"/>
    <property type="match status" value="1"/>
</dbReference>
<comment type="caution">
    <text evidence="6">The sequence shown here is derived from an EMBL/GenBank/DDBJ whole genome shotgun (WGS) entry which is preliminary data.</text>
</comment>
<accession>A0AAN9ALW8</accession>
<dbReference type="InterPro" id="IPR008952">
    <property type="entry name" value="Tetraspanin_EC2_sf"/>
</dbReference>
<evidence type="ECO:0000256" key="3">
    <source>
        <dbReference type="ARBA" id="ARBA00022989"/>
    </source>
</evidence>
<evidence type="ECO:0008006" key="8">
    <source>
        <dbReference type="Google" id="ProtNLM"/>
    </source>
</evidence>
<keyword evidence="4 5" id="KW-0472">Membrane</keyword>
<evidence type="ECO:0000256" key="2">
    <source>
        <dbReference type="ARBA" id="ARBA00022692"/>
    </source>
</evidence>
<dbReference type="InterPro" id="IPR018499">
    <property type="entry name" value="Tetraspanin/Peripherin"/>
</dbReference>
<dbReference type="SUPFAM" id="SSF48652">
    <property type="entry name" value="Tetraspanin"/>
    <property type="match status" value="1"/>
</dbReference>
<keyword evidence="7" id="KW-1185">Reference proteome</keyword>
<feature type="transmembrane region" description="Helical" evidence="5">
    <location>
        <begin position="117"/>
        <end position="142"/>
    </location>
</feature>
<evidence type="ECO:0000256" key="4">
    <source>
        <dbReference type="ARBA" id="ARBA00023136"/>
    </source>
</evidence>
<sequence>MSVLVIVQAAVGGLFLAKNSALHSTIKEKVGDKVKDDYDETGNDVFSFAINMLNYLLKCCAINGRTDFKGGIPALSCCKREVITTDQNKCLARQSPYADFYQQGCYDKLKDKVLEQLTVAAVILALVLLLQVVEIVIALFVVKEASSIGPI</sequence>
<dbReference type="AlphaFoldDB" id="A0AAN9ALW8"/>
<dbReference type="Proteomes" id="UP001374579">
    <property type="component" value="Unassembled WGS sequence"/>
</dbReference>
<dbReference type="EMBL" id="JBAMIC010001846">
    <property type="protein sequence ID" value="KAK7089411.1"/>
    <property type="molecule type" value="Genomic_DNA"/>
</dbReference>
<protein>
    <recommendedName>
        <fullName evidence="8">Tetraspanin</fullName>
    </recommendedName>
</protein>
<proteinExistence type="predicted"/>
<dbReference type="GO" id="GO:0016020">
    <property type="term" value="C:membrane"/>
    <property type="evidence" value="ECO:0007669"/>
    <property type="project" value="UniProtKB-SubCell"/>
</dbReference>
<name>A0AAN9ALW8_9CAEN</name>
<gene>
    <name evidence="6" type="ORF">V1264_024412</name>
</gene>
<dbReference type="Gene3D" id="1.10.1450.10">
    <property type="entry name" value="Tetraspanin"/>
    <property type="match status" value="1"/>
</dbReference>
<evidence type="ECO:0000256" key="5">
    <source>
        <dbReference type="SAM" id="Phobius"/>
    </source>
</evidence>
<organism evidence="6 7">
    <name type="scientific">Littorina saxatilis</name>
    <dbReference type="NCBI Taxonomy" id="31220"/>
    <lineage>
        <taxon>Eukaryota</taxon>
        <taxon>Metazoa</taxon>
        <taxon>Spiralia</taxon>
        <taxon>Lophotrochozoa</taxon>
        <taxon>Mollusca</taxon>
        <taxon>Gastropoda</taxon>
        <taxon>Caenogastropoda</taxon>
        <taxon>Littorinimorpha</taxon>
        <taxon>Littorinoidea</taxon>
        <taxon>Littorinidae</taxon>
        <taxon>Littorina</taxon>
    </lineage>
</organism>
<evidence type="ECO:0000313" key="6">
    <source>
        <dbReference type="EMBL" id="KAK7089411.1"/>
    </source>
</evidence>
<comment type="subcellular location">
    <subcellularLocation>
        <location evidence="1">Membrane</location>
        <topology evidence="1">Multi-pass membrane protein</topology>
    </subcellularLocation>
</comment>
<keyword evidence="3 5" id="KW-1133">Transmembrane helix</keyword>
<keyword evidence="2 5" id="KW-0812">Transmembrane</keyword>
<reference evidence="6 7" key="1">
    <citation type="submission" date="2024-02" db="EMBL/GenBank/DDBJ databases">
        <title>Chromosome-scale genome assembly of the rough periwinkle Littorina saxatilis.</title>
        <authorList>
            <person name="De Jode A."/>
            <person name="Faria R."/>
            <person name="Formenti G."/>
            <person name="Sims Y."/>
            <person name="Smith T.P."/>
            <person name="Tracey A."/>
            <person name="Wood J.M.D."/>
            <person name="Zagrodzka Z.B."/>
            <person name="Johannesson K."/>
            <person name="Butlin R.K."/>
            <person name="Leder E.H."/>
        </authorList>
    </citation>
    <scope>NUCLEOTIDE SEQUENCE [LARGE SCALE GENOMIC DNA]</scope>
    <source>
        <strain evidence="6">Snail1</strain>
        <tissue evidence="6">Muscle</tissue>
    </source>
</reference>
<evidence type="ECO:0000256" key="1">
    <source>
        <dbReference type="ARBA" id="ARBA00004141"/>
    </source>
</evidence>